<keyword evidence="3" id="KW-1185">Reference proteome</keyword>
<gene>
    <name evidence="2" type="ORF">AGOR_G00240990</name>
</gene>
<sequence>MPITLIDDRSEVEHCMPASWAEMQRRTIADLQPVDEVGDILAHRLGAEGRIEVVILRRAQPVNHNHVSTRLPPVQCSNQPSNPALKHSCDL</sequence>
<name>A0A8T3CJW6_9TELE</name>
<dbReference type="AlphaFoldDB" id="A0A8T3CJW6"/>
<organism evidence="2 3">
    <name type="scientific">Albula goreensis</name>
    <dbReference type="NCBI Taxonomy" id="1534307"/>
    <lineage>
        <taxon>Eukaryota</taxon>
        <taxon>Metazoa</taxon>
        <taxon>Chordata</taxon>
        <taxon>Craniata</taxon>
        <taxon>Vertebrata</taxon>
        <taxon>Euteleostomi</taxon>
        <taxon>Actinopterygii</taxon>
        <taxon>Neopterygii</taxon>
        <taxon>Teleostei</taxon>
        <taxon>Albuliformes</taxon>
        <taxon>Albulidae</taxon>
        <taxon>Albula</taxon>
    </lineage>
</organism>
<reference evidence="2" key="1">
    <citation type="submission" date="2021-01" db="EMBL/GenBank/DDBJ databases">
        <authorList>
            <person name="Zahm M."/>
            <person name="Roques C."/>
            <person name="Cabau C."/>
            <person name="Klopp C."/>
            <person name="Donnadieu C."/>
            <person name="Jouanno E."/>
            <person name="Lampietro C."/>
            <person name="Louis A."/>
            <person name="Herpin A."/>
            <person name="Echchiki A."/>
            <person name="Berthelot C."/>
            <person name="Parey E."/>
            <person name="Roest-Crollius H."/>
            <person name="Braasch I."/>
            <person name="Postlethwait J."/>
            <person name="Bobe J."/>
            <person name="Montfort J."/>
            <person name="Bouchez O."/>
            <person name="Begum T."/>
            <person name="Mejri S."/>
            <person name="Adams A."/>
            <person name="Chen W.-J."/>
            <person name="Guiguen Y."/>
        </authorList>
    </citation>
    <scope>NUCLEOTIDE SEQUENCE</scope>
    <source>
        <tissue evidence="2">Blood</tissue>
    </source>
</reference>
<evidence type="ECO:0000313" key="2">
    <source>
        <dbReference type="EMBL" id="KAI1883025.1"/>
    </source>
</evidence>
<proteinExistence type="predicted"/>
<protein>
    <submittedName>
        <fullName evidence="2">Uncharacterized protein</fullName>
    </submittedName>
</protein>
<comment type="caution">
    <text evidence="2">The sequence shown here is derived from an EMBL/GenBank/DDBJ whole genome shotgun (WGS) entry which is preliminary data.</text>
</comment>
<evidence type="ECO:0000313" key="3">
    <source>
        <dbReference type="Proteomes" id="UP000829720"/>
    </source>
</evidence>
<dbReference type="EMBL" id="JAERUA010000024">
    <property type="protein sequence ID" value="KAI1883025.1"/>
    <property type="molecule type" value="Genomic_DNA"/>
</dbReference>
<accession>A0A8T3CJW6</accession>
<dbReference type="Proteomes" id="UP000829720">
    <property type="component" value="Unassembled WGS sequence"/>
</dbReference>
<evidence type="ECO:0000256" key="1">
    <source>
        <dbReference type="SAM" id="MobiDB-lite"/>
    </source>
</evidence>
<feature type="region of interest" description="Disordered" evidence="1">
    <location>
        <begin position="66"/>
        <end position="91"/>
    </location>
</feature>